<dbReference type="SMART" id="SM00367">
    <property type="entry name" value="LRR_CC"/>
    <property type="match status" value="8"/>
</dbReference>
<dbReference type="InterPro" id="IPR057207">
    <property type="entry name" value="FBXL15_LRR"/>
</dbReference>
<dbReference type="Pfam" id="PF25372">
    <property type="entry name" value="DUF7885"/>
    <property type="match status" value="1"/>
</dbReference>
<dbReference type="AlphaFoldDB" id="A0AAU9SW28"/>
<evidence type="ECO:0000259" key="2">
    <source>
        <dbReference type="Pfam" id="PF25372"/>
    </source>
</evidence>
<dbReference type="Proteomes" id="UP000836841">
    <property type="component" value="Chromosome 6"/>
</dbReference>
<dbReference type="InterPro" id="IPR032675">
    <property type="entry name" value="LRR_dom_sf"/>
</dbReference>
<evidence type="ECO:0000313" key="3">
    <source>
        <dbReference type="EMBL" id="CAH2072222.1"/>
    </source>
</evidence>
<sequence>MSSSDSPGGSPENPATFPATDSDDEEEVPAFNFASGSGENPAIIPETVSGDDTVARLIENWGWLISETDSDDDEVDGLKMLCDAAEMIRKQDEARAREEEEWLTRLKAESAERQREYTKSVAKTFAFKLHSEQNPKIVQKQGEEDEEDEEEKGQGKSRFKEAKKAIARRRRDSVSGATTPSCGIDLNLTAHRTSPTLMELSMRVLAKNSDAIKSLNLVPDHLKSKLSNMVGDLGQVNTRFMQLLIQDSPSEISVRNCVDLEEKDLAQILCDCDRVSLQELNLNLCGRCVNEISITEFLKRSPNGFPSLTTLSLQGAFSLTDNGLALISRAAPLLRVVNLSYCSYLTFHAVRILADHFGPTLRGLNIGGCLGIKPSEVFESSLIKFEKLSSLSVAGLEGIHDVVVRFFTSRGSNLTDLSLASCDNLNDGTMWTVGRCCPNLEALDISELDHLTDASLKEIADGCRYLNSVNFTKTRFSDDAVAAFLEVCGGSLNQLCLNNVRDVGQETAISLAKNCQSLRYLDLSWCRKLTEEELRRILSWCSLLRSLRLFGWTQVRDEFLRELSRSQVHIVGLKLTSIFAHLDDSYSSVDAKFF</sequence>
<keyword evidence="4" id="KW-1185">Reference proteome</keyword>
<dbReference type="GO" id="GO:0031146">
    <property type="term" value="P:SCF-dependent proteasomal ubiquitin-dependent protein catabolic process"/>
    <property type="evidence" value="ECO:0007669"/>
    <property type="project" value="TreeGrafter"/>
</dbReference>
<dbReference type="PANTHER" id="PTHR13318:SF95">
    <property type="entry name" value="F-BOX PROTEIN YLR352W"/>
    <property type="match status" value="1"/>
</dbReference>
<gene>
    <name evidence="3" type="ORF">TAV2_LOCUS20199</name>
</gene>
<feature type="domain" description="F-box/LRR-repeat protein 15-like leucin rich repeat" evidence="2">
    <location>
        <begin position="433"/>
        <end position="576"/>
    </location>
</feature>
<proteinExistence type="predicted"/>
<feature type="region of interest" description="Disordered" evidence="1">
    <location>
        <begin position="1"/>
        <end position="46"/>
    </location>
</feature>
<protein>
    <recommendedName>
        <fullName evidence="2">F-box/LRR-repeat protein 15-like leucin rich repeat domain-containing protein</fullName>
    </recommendedName>
</protein>
<dbReference type="GO" id="GO:0019005">
    <property type="term" value="C:SCF ubiquitin ligase complex"/>
    <property type="evidence" value="ECO:0007669"/>
    <property type="project" value="TreeGrafter"/>
</dbReference>
<reference evidence="3 4" key="1">
    <citation type="submission" date="2022-03" db="EMBL/GenBank/DDBJ databases">
        <authorList>
            <person name="Nunn A."/>
            <person name="Chopra R."/>
            <person name="Nunn A."/>
            <person name="Contreras Garrido A."/>
        </authorList>
    </citation>
    <scope>NUCLEOTIDE SEQUENCE [LARGE SCALE GENOMIC DNA]</scope>
</reference>
<feature type="compositionally biased region" description="Basic and acidic residues" evidence="1">
    <location>
        <begin position="152"/>
        <end position="164"/>
    </location>
</feature>
<organism evidence="3 4">
    <name type="scientific">Thlaspi arvense</name>
    <name type="common">Field penny-cress</name>
    <dbReference type="NCBI Taxonomy" id="13288"/>
    <lineage>
        <taxon>Eukaryota</taxon>
        <taxon>Viridiplantae</taxon>
        <taxon>Streptophyta</taxon>
        <taxon>Embryophyta</taxon>
        <taxon>Tracheophyta</taxon>
        <taxon>Spermatophyta</taxon>
        <taxon>Magnoliopsida</taxon>
        <taxon>eudicotyledons</taxon>
        <taxon>Gunneridae</taxon>
        <taxon>Pentapetalae</taxon>
        <taxon>rosids</taxon>
        <taxon>malvids</taxon>
        <taxon>Brassicales</taxon>
        <taxon>Brassicaceae</taxon>
        <taxon>Thlaspideae</taxon>
        <taxon>Thlaspi</taxon>
    </lineage>
</organism>
<evidence type="ECO:0000313" key="4">
    <source>
        <dbReference type="Proteomes" id="UP000836841"/>
    </source>
</evidence>
<dbReference type="PANTHER" id="PTHR13318">
    <property type="entry name" value="PARTNER OF PAIRED, ISOFORM B-RELATED"/>
    <property type="match status" value="1"/>
</dbReference>
<evidence type="ECO:0000256" key="1">
    <source>
        <dbReference type="SAM" id="MobiDB-lite"/>
    </source>
</evidence>
<dbReference type="Gene3D" id="3.80.10.10">
    <property type="entry name" value="Ribonuclease Inhibitor"/>
    <property type="match status" value="3"/>
</dbReference>
<accession>A0AAU9SW28</accession>
<name>A0AAU9SW28_THLAR</name>
<dbReference type="EMBL" id="OU466862">
    <property type="protein sequence ID" value="CAH2072222.1"/>
    <property type="molecule type" value="Genomic_DNA"/>
</dbReference>
<dbReference type="SUPFAM" id="SSF52047">
    <property type="entry name" value="RNI-like"/>
    <property type="match status" value="1"/>
</dbReference>
<dbReference type="InterPro" id="IPR006553">
    <property type="entry name" value="Leu-rich_rpt_Cys-con_subtyp"/>
</dbReference>
<feature type="region of interest" description="Disordered" evidence="1">
    <location>
        <begin position="132"/>
        <end position="178"/>
    </location>
</feature>